<sequence>MNYTKILFHYGLCQTGHCARFVLSAKLQPAGMPMSVQRGDDRWCRRILSHLGKLWCLCRGARARIGRGPVVGTALSIRVTFSPMSVLTYKSLRLGNDQLCHQ</sequence>
<protein>
    <submittedName>
        <fullName evidence="1">Uncharacterized protein</fullName>
    </submittedName>
</protein>
<accession>A0A9P4P969</accession>
<name>A0A9P4P969_9PLEO</name>
<gene>
    <name evidence="1" type="ORF">P171DRAFT_132318</name>
</gene>
<organism evidence="1 2">
    <name type="scientific">Karstenula rhodostoma CBS 690.94</name>
    <dbReference type="NCBI Taxonomy" id="1392251"/>
    <lineage>
        <taxon>Eukaryota</taxon>
        <taxon>Fungi</taxon>
        <taxon>Dikarya</taxon>
        <taxon>Ascomycota</taxon>
        <taxon>Pezizomycotina</taxon>
        <taxon>Dothideomycetes</taxon>
        <taxon>Pleosporomycetidae</taxon>
        <taxon>Pleosporales</taxon>
        <taxon>Massarineae</taxon>
        <taxon>Didymosphaeriaceae</taxon>
        <taxon>Karstenula</taxon>
    </lineage>
</organism>
<dbReference type="EMBL" id="MU001510">
    <property type="protein sequence ID" value="KAF2439153.1"/>
    <property type="molecule type" value="Genomic_DNA"/>
</dbReference>
<reference evidence="1" key="1">
    <citation type="journal article" date="2020" name="Stud. Mycol.">
        <title>101 Dothideomycetes genomes: a test case for predicting lifestyles and emergence of pathogens.</title>
        <authorList>
            <person name="Haridas S."/>
            <person name="Albert R."/>
            <person name="Binder M."/>
            <person name="Bloem J."/>
            <person name="Labutti K."/>
            <person name="Salamov A."/>
            <person name="Andreopoulos B."/>
            <person name="Baker S."/>
            <person name="Barry K."/>
            <person name="Bills G."/>
            <person name="Bluhm B."/>
            <person name="Cannon C."/>
            <person name="Castanera R."/>
            <person name="Culley D."/>
            <person name="Daum C."/>
            <person name="Ezra D."/>
            <person name="Gonzalez J."/>
            <person name="Henrissat B."/>
            <person name="Kuo A."/>
            <person name="Liang C."/>
            <person name="Lipzen A."/>
            <person name="Lutzoni F."/>
            <person name="Magnuson J."/>
            <person name="Mondo S."/>
            <person name="Nolan M."/>
            <person name="Ohm R."/>
            <person name="Pangilinan J."/>
            <person name="Park H.-J."/>
            <person name="Ramirez L."/>
            <person name="Alfaro M."/>
            <person name="Sun H."/>
            <person name="Tritt A."/>
            <person name="Yoshinaga Y."/>
            <person name="Zwiers L.-H."/>
            <person name="Turgeon B."/>
            <person name="Goodwin S."/>
            <person name="Spatafora J."/>
            <person name="Crous P."/>
            <person name="Grigoriev I."/>
        </authorList>
    </citation>
    <scope>NUCLEOTIDE SEQUENCE</scope>
    <source>
        <strain evidence="1">CBS 690.94</strain>
    </source>
</reference>
<evidence type="ECO:0000313" key="1">
    <source>
        <dbReference type="EMBL" id="KAF2439153.1"/>
    </source>
</evidence>
<dbReference type="Proteomes" id="UP000799764">
    <property type="component" value="Unassembled WGS sequence"/>
</dbReference>
<proteinExistence type="predicted"/>
<keyword evidence="2" id="KW-1185">Reference proteome</keyword>
<evidence type="ECO:0000313" key="2">
    <source>
        <dbReference type="Proteomes" id="UP000799764"/>
    </source>
</evidence>
<comment type="caution">
    <text evidence="1">The sequence shown here is derived from an EMBL/GenBank/DDBJ whole genome shotgun (WGS) entry which is preliminary data.</text>
</comment>
<dbReference type="AlphaFoldDB" id="A0A9P4P969"/>